<keyword evidence="4" id="KW-1185">Reference proteome</keyword>
<evidence type="ECO:0000256" key="1">
    <source>
        <dbReference type="ARBA" id="ARBA00023002"/>
    </source>
</evidence>
<dbReference type="InterPro" id="IPR004017">
    <property type="entry name" value="Cys_rich_dom"/>
</dbReference>
<dbReference type="PANTHER" id="PTHR42947:SF1">
    <property type="entry name" value="COB--COM HETERODISULFIDE REDUCTASE SUBUNIT B 1"/>
    <property type="match status" value="1"/>
</dbReference>
<evidence type="ECO:0000259" key="2">
    <source>
        <dbReference type="Pfam" id="PF02754"/>
    </source>
</evidence>
<feature type="domain" description="Cysteine-rich" evidence="2">
    <location>
        <begin position="145"/>
        <end position="235"/>
    </location>
</feature>
<protein>
    <submittedName>
        <fullName evidence="3">CoB--CoM heterodisulfide reductase iron-sulfur subunit B family protein</fullName>
    </submittedName>
</protein>
<reference evidence="3 4" key="1">
    <citation type="submission" date="2022-08" db="EMBL/GenBank/DDBJ databases">
        <title>Proteogenomics of the novel Dehalobacterium formicoaceticum strain EZ94 highlights a key role of methyltransferases during anaerobic dichloromethane degradation.</title>
        <authorList>
            <person name="Wasmund K."/>
        </authorList>
    </citation>
    <scope>NUCLEOTIDE SEQUENCE [LARGE SCALE GENOMIC DNA]</scope>
    <source>
        <strain evidence="3 4">EZ94</strain>
    </source>
</reference>
<dbReference type="PANTHER" id="PTHR42947">
    <property type="entry name" value="COB--COM HETERODISULFIDE REDUCTASE SUBUNIT B 1"/>
    <property type="match status" value="1"/>
</dbReference>
<accession>A0ABT1Y0U7</accession>
<dbReference type="Pfam" id="PF02754">
    <property type="entry name" value="CCG"/>
    <property type="match status" value="2"/>
</dbReference>
<keyword evidence="1" id="KW-0560">Oxidoreductase</keyword>
<dbReference type="Proteomes" id="UP001524944">
    <property type="component" value="Unassembled WGS sequence"/>
</dbReference>
<dbReference type="EMBL" id="JANPWE010000001">
    <property type="protein sequence ID" value="MCR6544455.1"/>
    <property type="molecule type" value="Genomic_DNA"/>
</dbReference>
<sequence length="296" mass="32850">MKYAYYPGCSLDATGIEYNLSTKLVAKNLEMELWEIPDWNCCGASSAHLTDHLFSLALPARNLAIAEKEGLDTVAIPCAACFLRSKAASEAVKSSPEMQQKISDVIEMDFQGKSEVLSMLDIMGKKIGLEKIKNQVTKPLTDMKVACYYGCLLVRPPKIAQSDDTEMPMVMDNIMEAIGAEPVPWSFKTECCGASHVVTKPEIGKEMIYEIIKNAQNSGAEAIATACPLCMLNLDMRQKQINARKGTNFNIPIYYFTELMAMSFGYQPKDVGMEKHFVPAEGLIQEVFGRSRREEA</sequence>
<dbReference type="Gene3D" id="1.20.1050.140">
    <property type="match status" value="1"/>
</dbReference>
<feature type="domain" description="Cysteine-rich" evidence="2">
    <location>
        <begin position="3"/>
        <end position="83"/>
    </location>
</feature>
<dbReference type="InterPro" id="IPR051278">
    <property type="entry name" value="HdrB/HdrD_reductase"/>
</dbReference>
<dbReference type="RefSeq" id="WP_257912059.1">
    <property type="nucleotide sequence ID" value="NZ_JANPWE010000001.1"/>
</dbReference>
<evidence type="ECO:0000313" key="3">
    <source>
        <dbReference type="EMBL" id="MCR6544455.1"/>
    </source>
</evidence>
<organism evidence="3 4">
    <name type="scientific">Dehalobacterium formicoaceticum</name>
    <dbReference type="NCBI Taxonomy" id="51515"/>
    <lineage>
        <taxon>Bacteria</taxon>
        <taxon>Bacillati</taxon>
        <taxon>Bacillota</taxon>
        <taxon>Clostridia</taxon>
        <taxon>Eubacteriales</taxon>
        <taxon>Peptococcaceae</taxon>
        <taxon>Dehalobacterium</taxon>
    </lineage>
</organism>
<name>A0ABT1Y0U7_9FIRM</name>
<gene>
    <name evidence="3" type="ORF">NVS47_02830</name>
</gene>
<comment type="caution">
    <text evidence="3">The sequence shown here is derived from an EMBL/GenBank/DDBJ whole genome shotgun (WGS) entry which is preliminary data.</text>
</comment>
<evidence type="ECO:0000313" key="4">
    <source>
        <dbReference type="Proteomes" id="UP001524944"/>
    </source>
</evidence>
<proteinExistence type="predicted"/>